<keyword evidence="4" id="KW-1188">Viral release from host cell</keyword>
<evidence type="ECO:0000256" key="8">
    <source>
        <dbReference type="ARBA" id="ARBA00022722"/>
    </source>
</evidence>
<keyword evidence="6" id="KW-0808">Transferase</keyword>
<dbReference type="InterPro" id="IPR057670">
    <property type="entry name" value="SH3_retrovirus"/>
</dbReference>
<evidence type="ECO:0000256" key="11">
    <source>
        <dbReference type="ARBA" id="ARBA00022750"/>
    </source>
</evidence>
<keyword evidence="3" id="KW-0815">Transposition</keyword>
<dbReference type="InterPro" id="IPR001995">
    <property type="entry name" value="Peptidase_A2_cat"/>
</dbReference>
<keyword evidence="19" id="KW-0239">DNA-directed DNA polymerase</keyword>
<evidence type="ECO:0000256" key="13">
    <source>
        <dbReference type="ARBA" id="ARBA00022801"/>
    </source>
</evidence>
<evidence type="ECO:0000256" key="3">
    <source>
        <dbReference type="ARBA" id="ARBA00022578"/>
    </source>
</evidence>
<keyword evidence="21" id="KW-0238">DNA-binding</keyword>
<evidence type="ECO:0000256" key="17">
    <source>
        <dbReference type="ARBA" id="ARBA00022908"/>
    </source>
</evidence>
<proteinExistence type="predicted"/>
<evidence type="ECO:0000256" key="31">
    <source>
        <dbReference type="PROSITE-ProRule" id="PRU00047"/>
    </source>
</evidence>
<dbReference type="InterPro" id="IPR039537">
    <property type="entry name" value="Retrotran_Ty1/copia-like"/>
</dbReference>
<evidence type="ECO:0000256" key="5">
    <source>
        <dbReference type="ARBA" id="ARBA00022670"/>
    </source>
</evidence>
<evidence type="ECO:0000259" key="33">
    <source>
        <dbReference type="PROSITE" id="PS50158"/>
    </source>
</evidence>
<dbReference type="EMBL" id="JABSNW010000004">
    <property type="protein sequence ID" value="KAL2888177.1"/>
    <property type="molecule type" value="Genomic_DNA"/>
</dbReference>
<evidence type="ECO:0000256" key="6">
    <source>
        <dbReference type="ARBA" id="ARBA00022679"/>
    </source>
</evidence>
<dbReference type="PROSITE" id="PS50175">
    <property type="entry name" value="ASP_PROT_RETROV"/>
    <property type="match status" value="1"/>
</dbReference>
<keyword evidence="13" id="KW-0378">Hydrolase</keyword>
<dbReference type="InterPro" id="IPR001584">
    <property type="entry name" value="Integrase_cat-core"/>
</dbReference>
<comment type="subcellular location">
    <subcellularLocation>
        <location evidence="2">Mitochondrion</location>
    </subcellularLocation>
</comment>
<keyword evidence="12" id="KW-0255">Endonuclease</keyword>
<dbReference type="InterPro" id="IPR043502">
    <property type="entry name" value="DNA/RNA_pol_sf"/>
</dbReference>
<keyword evidence="7" id="KW-0548">Nucleotidyltransferase</keyword>
<gene>
    <name evidence="36" type="ORF">HOO65_040514</name>
</gene>
<dbReference type="InterPro" id="IPR001878">
    <property type="entry name" value="Znf_CCHC"/>
</dbReference>
<evidence type="ECO:0000256" key="30">
    <source>
        <dbReference type="ARBA" id="ARBA00057243"/>
    </source>
</evidence>
<feature type="region of interest" description="Disordered" evidence="32">
    <location>
        <begin position="235"/>
        <end position="257"/>
    </location>
</feature>
<evidence type="ECO:0000256" key="2">
    <source>
        <dbReference type="ARBA" id="ARBA00004173"/>
    </source>
</evidence>
<keyword evidence="23" id="KW-0233">DNA recombination</keyword>
<evidence type="ECO:0000256" key="24">
    <source>
        <dbReference type="ARBA" id="ARBA00023268"/>
    </source>
</evidence>
<evidence type="ECO:0000256" key="22">
    <source>
        <dbReference type="ARBA" id="ARBA00023128"/>
    </source>
</evidence>
<evidence type="ECO:0000256" key="9">
    <source>
        <dbReference type="ARBA" id="ARBA00022723"/>
    </source>
</evidence>
<evidence type="ECO:0000256" key="23">
    <source>
        <dbReference type="ARBA" id="ARBA00023172"/>
    </source>
</evidence>
<keyword evidence="9" id="KW-0479">Metal-binding</keyword>
<keyword evidence="31" id="KW-0863">Zinc-finger</keyword>
<dbReference type="InterPro" id="IPR001969">
    <property type="entry name" value="Aspartic_peptidase_AS"/>
</dbReference>
<name>A0ABR4MIR5_9PEZI</name>
<keyword evidence="11" id="KW-0064">Aspartyl protease</keyword>
<evidence type="ECO:0000256" key="12">
    <source>
        <dbReference type="ARBA" id="ARBA00022759"/>
    </source>
</evidence>
<evidence type="ECO:0000256" key="26">
    <source>
        <dbReference type="ARBA" id="ARBA00032154"/>
    </source>
</evidence>
<keyword evidence="14" id="KW-0067">ATP-binding</keyword>
<evidence type="ECO:0000256" key="14">
    <source>
        <dbReference type="ARBA" id="ARBA00022840"/>
    </source>
</evidence>
<feature type="domain" description="CCHC-type" evidence="33">
    <location>
        <begin position="220"/>
        <end position="236"/>
    </location>
</feature>
<dbReference type="Proteomes" id="UP001610728">
    <property type="component" value="Unassembled WGS sequence"/>
</dbReference>
<dbReference type="Pfam" id="PF22936">
    <property type="entry name" value="Pol_BBD"/>
    <property type="match status" value="1"/>
</dbReference>
<comment type="function">
    <text evidence="1">The aspartyl protease (PR) mediates the proteolytic cleavages of the Gag and Gag-Pol polyproteins after assembly of the VLP.</text>
</comment>
<sequence length="1706" mass="192439">MANKTLAPGISVHPATLATSRTWLQNKEESVDPTAVRNWILDLELPTIDEVPYSKWCKKFQDAIIITKTSALFDEAKLEDQTTQILVSRNTWRKELSRCAPLRSAAEDAPFPDILRSIHKRCKDSEVATTAVAYLEVNSQRLTSLNDLGKFISYLRPRVPLCEIKIPSFSDSLAIFVYSQLVEFDRAVAEKVLECGTSDEIFTELTELESKLVSSESKQKCGYCGKNGHVEKVCRQKKRAGKKDSEKTKGNDKPTPKVNSLRYTGEILIDSGADTSVLPNREQFSTYFPSTSFAEALGGTNVKCLGQGTFEFPDDQGALIKIENVIHVPGAQPLVSEGQLERLGYRWNVHPDDTNFLDNRRGSTLSTLWRGLRKWYNVLPKVSALKATTDWHHVFAHINNHYVQRTLAQHGLKAVLDSEKCQSCIKAKITHSPTSSTGLRRSNQALEYLHLDLVGGQNSLPPATSSTDFPLANQFLLVVDEHSLYRWAFPVHSKKDVSILIETLLDQLKNQMGRYPKTLHSDDASEFKSSQCLLLAERRGITWSRSAGYAHEQNGIVERSVRTVCESLCATHESASLPSRLWPETLQGILYILNRTANSVAKTSPYQVLYGKLPDISHLHPIGCRAFWPIEVKKRDKIQPKATSGILLGFHSSNSYYVLEDGPNKRVISRRDVTFIDSEFPLKSQVMALKSRMEFPVAQALSGPEKDKWLEAMHKEVQTLESFDSWEVVPAHSAPRRPMNSKWVLQKKEDGSFKARWCACGYDEEIHTDISAEVLNGVSLRMMLALAASRDLVCHHIDVKSAFLNAELDNPEYIKPPAHMGFPKDHVLKLKKAVYGLRSAPKRWQETLNKRLVDIGFTPLKNDKTIFFNGTTWIAVYVDDMLVMSKEVSDTLDAISSLSNTLQLRDLGPVSSFLGIKVEHLPTALGISQKPKIEKLVEKMNLSQCRGASLPISDDNLIDQESELLSESEHERSKDYSLVFRKNPDHDIQASTDSSWGNNVSPHAISGNVFTINGSAIMWRARKQTLTAQSTCEAEYVAAAGLATTATWLKPLFEEVFQIEEEAPIDTQMDNQSALAVANGSKVSTRNRHFLIKQTSLREAIQAGVIKVTYTPTDQMIADGLTKALPKAKFEEFLCRLGMRKGECLRRKGAAKVLKLFLARQPDIALDGQIADFFWDSMTAVALDCDQDFHQLVRVANKVVQVRNAAWPRLYATSVRFFFENKRYTDAVEFHKMLAPMFDPGPLVFADIITRNYRDLYDKIVPLLHRRGKEVAARDWRSLFLQYHDRPRSMVSSPFIRFLNRYFPNEGLCEEEMMVLNPPSTSRNSVPVSPGRGTMANSADYVCNKPPPNDRLIARWFASEWSSIGFSFTVIQKLGVKQIGSFSLQSLGLRCNSCLELLSWVKELKGLGITVTQSNYSSVVLRAARSKNDQQLLEILQSDVHPDVFEDVPTLQKILTASAAIGDWSGQQLFVFYKMTLAIPPESDSRTSQLKEIESISEQLVSYYTKLQQGGRVIRVHSSDAIFRRQEQPKQYRRTAFPASTSFSSKYHPLRLIFNERVVIDILSSGFRSPLGRPEAAYADKMSVFSSQPPPPSAFGPAAGLRLLRILHEYGVPIQKSFVQSAITYAVLDWKPKPWKIEYSLLLTKHWRAYSLQDIKVMCDKAWGSEIIPSIANFREAVTEARTNIVESKRARDEEYKRMARQFYKR</sequence>
<protein>
    <recommendedName>
        <fullName evidence="25">Gag-Pol-p199</fullName>
    </recommendedName>
    <alternativeName>
        <fullName evidence="26">TY1A-TY1B</fullName>
    </alternativeName>
    <alternativeName>
        <fullName evidence="27">p190</fullName>
    </alternativeName>
</protein>
<reference evidence="36 37" key="1">
    <citation type="submission" date="2020-05" db="EMBL/GenBank/DDBJ databases">
        <title>Ceratocystis lukuohia genome.</title>
        <authorList>
            <person name="Harrington T.C."/>
            <person name="Kim K."/>
            <person name="Mayers C.G."/>
        </authorList>
    </citation>
    <scope>NUCLEOTIDE SEQUENCE [LARGE SCALE GENOMIC DNA]</scope>
    <source>
        <strain evidence="36 37">C4212</strain>
    </source>
</reference>
<dbReference type="PANTHER" id="PTHR42648">
    <property type="entry name" value="TRANSPOSASE, PUTATIVE-RELATED"/>
    <property type="match status" value="1"/>
</dbReference>
<evidence type="ECO:0000256" key="19">
    <source>
        <dbReference type="ARBA" id="ARBA00022932"/>
    </source>
</evidence>
<keyword evidence="24" id="KW-0511">Multifunctional enzyme</keyword>
<feature type="compositionally biased region" description="Basic and acidic residues" evidence="32">
    <location>
        <begin position="242"/>
        <end position="255"/>
    </location>
</feature>
<feature type="domain" description="Peptidase A2" evidence="34">
    <location>
        <begin position="265"/>
        <end position="299"/>
    </location>
</feature>
<evidence type="ECO:0000256" key="1">
    <source>
        <dbReference type="ARBA" id="ARBA00002180"/>
    </source>
</evidence>
<evidence type="ECO:0000256" key="21">
    <source>
        <dbReference type="ARBA" id="ARBA00023125"/>
    </source>
</evidence>
<keyword evidence="18" id="KW-0695">RNA-directed DNA polymerase</keyword>
<dbReference type="Pfam" id="PF25597">
    <property type="entry name" value="SH3_retrovirus"/>
    <property type="match status" value="1"/>
</dbReference>
<keyword evidence="20" id="KW-0917">Virion maturation</keyword>
<dbReference type="PROSITE" id="PS50158">
    <property type="entry name" value="ZF_CCHC"/>
    <property type="match status" value="1"/>
</dbReference>
<comment type="catalytic activity">
    <reaction evidence="28">
        <text>DNA(n) + a 2'-deoxyribonucleoside 5'-triphosphate = DNA(n+1) + diphosphate</text>
        <dbReference type="Rhea" id="RHEA:22508"/>
        <dbReference type="Rhea" id="RHEA-COMP:17339"/>
        <dbReference type="Rhea" id="RHEA-COMP:17340"/>
        <dbReference type="ChEBI" id="CHEBI:33019"/>
        <dbReference type="ChEBI" id="CHEBI:61560"/>
        <dbReference type="ChEBI" id="CHEBI:173112"/>
        <dbReference type="EC" id="2.7.7.49"/>
    </reaction>
</comment>
<evidence type="ECO:0000256" key="7">
    <source>
        <dbReference type="ARBA" id="ARBA00022695"/>
    </source>
</evidence>
<evidence type="ECO:0000256" key="20">
    <source>
        <dbReference type="ARBA" id="ARBA00023113"/>
    </source>
</evidence>
<keyword evidence="31" id="KW-0862">Zinc</keyword>
<evidence type="ECO:0000313" key="36">
    <source>
        <dbReference type="EMBL" id="KAL2888177.1"/>
    </source>
</evidence>
<evidence type="ECO:0000259" key="34">
    <source>
        <dbReference type="PROSITE" id="PS50175"/>
    </source>
</evidence>
<dbReference type="PANTHER" id="PTHR42648:SF11">
    <property type="entry name" value="TRANSPOSON TY4-P GAG-POL POLYPROTEIN"/>
    <property type="match status" value="1"/>
</dbReference>
<dbReference type="Gene3D" id="3.30.420.10">
    <property type="entry name" value="Ribonuclease H-like superfamily/Ribonuclease H"/>
    <property type="match status" value="1"/>
</dbReference>
<evidence type="ECO:0000256" key="18">
    <source>
        <dbReference type="ARBA" id="ARBA00022918"/>
    </source>
</evidence>
<accession>A0ABR4MIR5</accession>
<dbReference type="PROSITE" id="PS00141">
    <property type="entry name" value="ASP_PROTEASE"/>
    <property type="match status" value="1"/>
</dbReference>
<evidence type="ECO:0000313" key="37">
    <source>
        <dbReference type="Proteomes" id="UP001610728"/>
    </source>
</evidence>
<dbReference type="CDD" id="cd09272">
    <property type="entry name" value="RNase_HI_RT_Ty1"/>
    <property type="match status" value="1"/>
</dbReference>
<comment type="catalytic activity">
    <reaction evidence="29">
        <text>DNA(n) + a 2'-deoxyribonucleoside 5'-triphosphate = DNA(n+1) + diphosphate</text>
        <dbReference type="Rhea" id="RHEA:22508"/>
        <dbReference type="Rhea" id="RHEA-COMP:17339"/>
        <dbReference type="Rhea" id="RHEA-COMP:17340"/>
        <dbReference type="ChEBI" id="CHEBI:33019"/>
        <dbReference type="ChEBI" id="CHEBI:61560"/>
        <dbReference type="ChEBI" id="CHEBI:173112"/>
        <dbReference type="EC" id="2.7.7.7"/>
    </reaction>
</comment>
<dbReference type="PROSITE" id="PS50994">
    <property type="entry name" value="INTEGRASE"/>
    <property type="match status" value="1"/>
</dbReference>
<evidence type="ECO:0000256" key="16">
    <source>
        <dbReference type="ARBA" id="ARBA00022884"/>
    </source>
</evidence>
<keyword evidence="15" id="KW-0460">Magnesium</keyword>
<evidence type="ECO:0000259" key="35">
    <source>
        <dbReference type="PROSITE" id="PS50994"/>
    </source>
</evidence>
<feature type="domain" description="Integrase catalytic" evidence="35">
    <location>
        <begin position="429"/>
        <end position="613"/>
    </location>
</feature>
<organism evidence="36 37">
    <name type="scientific">Ceratocystis lukuohia</name>
    <dbReference type="NCBI Taxonomy" id="2019550"/>
    <lineage>
        <taxon>Eukaryota</taxon>
        <taxon>Fungi</taxon>
        <taxon>Dikarya</taxon>
        <taxon>Ascomycota</taxon>
        <taxon>Pezizomycotina</taxon>
        <taxon>Sordariomycetes</taxon>
        <taxon>Hypocreomycetidae</taxon>
        <taxon>Microascales</taxon>
        <taxon>Ceratocystidaceae</taxon>
        <taxon>Ceratocystis</taxon>
    </lineage>
</organism>
<keyword evidence="10" id="KW-0547">Nucleotide-binding</keyword>
<keyword evidence="16" id="KW-0694">RNA-binding</keyword>
<evidence type="ECO:0000256" key="32">
    <source>
        <dbReference type="SAM" id="MobiDB-lite"/>
    </source>
</evidence>
<evidence type="ECO:0000256" key="15">
    <source>
        <dbReference type="ARBA" id="ARBA00022842"/>
    </source>
</evidence>
<dbReference type="InterPro" id="IPR012337">
    <property type="entry name" value="RNaseH-like_sf"/>
</dbReference>
<dbReference type="InterPro" id="IPR054722">
    <property type="entry name" value="PolX-like_BBD"/>
</dbReference>
<comment type="caution">
    <text evidence="36">The sequence shown here is derived from an EMBL/GenBank/DDBJ whole genome shotgun (WGS) entry which is preliminary data.</text>
</comment>
<evidence type="ECO:0000256" key="25">
    <source>
        <dbReference type="ARBA" id="ARBA00030524"/>
    </source>
</evidence>
<keyword evidence="8" id="KW-0540">Nuclease</keyword>
<dbReference type="Pfam" id="PF07727">
    <property type="entry name" value="RVT_2"/>
    <property type="match status" value="1"/>
</dbReference>
<evidence type="ECO:0000256" key="10">
    <source>
        <dbReference type="ARBA" id="ARBA00022741"/>
    </source>
</evidence>
<evidence type="ECO:0000256" key="29">
    <source>
        <dbReference type="ARBA" id="ARBA00049244"/>
    </source>
</evidence>
<keyword evidence="37" id="KW-1185">Reference proteome</keyword>
<dbReference type="SUPFAM" id="SSF53098">
    <property type="entry name" value="Ribonuclease H-like"/>
    <property type="match status" value="1"/>
</dbReference>
<dbReference type="RefSeq" id="XP_070859357.1">
    <property type="nucleotide sequence ID" value="XM_071002452.1"/>
</dbReference>
<dbReference type="GeneID" id="98118290"/>
<keyword evidence="17" id="KW-0229">DNA integration</keyword>
<evidence type="ECO:0000256" key="28">
    <source>
        <dbReference type="ARBA" id="ARBA00048173"/>
    </source>
</evidence>
<dbReference type="InterPro" id="IPR013103">
    <property type="entry name" value="RVT_2"/>
</dbReference>
<evidence type="ECO:0000256" key="27">
    <source>
        <dbReference type="ARBA" id="ARBA00033113"/>
    </source>
</evidence>
<dbReference type="SUPFAM" id="SSF56672">
    <property type="entry name" value="DNA/RNA polymerases"/>
    <property type="match status" value="1"/>
</dbReference>
<evidence type="ECO:0000256" key="4">
    <source>
        <dbReference type="ARBA" id="ARBA00022612"/>
    </source>
</evidence>
<keyword evidence="22" id="KW-0496">Mitochondrion</keyword>
<dbReference type="InterPro" id="IPR036397">
    <property type="entry name" value="RNaseH_sf"/>
</dbReference>
<comment type="function">
    <text evidence="30">Capsid protein (CA) is the structural component of the virus-like particle (VLP), forming the shell that encapsulates the retrotransposons dimeric RNA genome. The particles are assembled from trimer-clustered units and there are holes in the capsid shells that allow for the diffusion of macromolecules. CA also has nucleocapsid-like chaperone activity, promoting primer tRNA(i)-Met annealing to the multipartite primer-binding site (PBS), dimerization of Ty1 RNA and initiation of reverse transcription.</text>
</comment>
<keyword evidence="5" id="KW-0645">Protease</keyword>